<evidence type="ECO:0000256" key="3">
    <source>
        <dbReference type="ARBA" id="ARBA00022989"/>
    </source>
</evidence>
<evidence type="ECO:0000256" key="1">
    <source>
        <dbReference type="ARBA" id="ARBA00004370"/>
    </source>
</evidence>
<dbReference type="OMA" id="FVFICPM"/>
<dbReference type="KEGG" id="scan:103823051"/>
<feature type="compositionally biased region" description="Polar residues" evidence="5">
    <location>
        <begin position="349"/>
        <end position="358"/>
    </location>
</feature>
<protein>
    <submittedName>
        <fullName evidence="8">Sterol-C5-desaturase</fullName>
    </submittedName>
</protein>
<dbReference type="GO" id="GO:0005506">
    <property type="term" value="F:iron ion binding"/>
    <property type="evidence" value="ECO:0007669"/>
    <property type="project" value="InterPro"/>
</dbReference>
<feature type="region of interest" description="Disordered" evidence="5">
    <location>
        <begin position="327"/>
        <end position="358"/>
    </location>
</feature>
<dbReference type="CTD" id="6309"/>
<feature type="domain" description="Fatty acid hydroxylase" evidence="7">
    <location>
        <begin position="180"/>
        <end position="308"/>
    </location>
</feature>
<dbReference type="GO" id="GO:0016491">
    <property type="term" value="F:oxidoreductase activity"/>
    <property type="evidence" value="ECO:0007669"/>
    <property type="project" value="InterPro"/>
</dbReference>
<dbReference type="InterPro" id="IPR006694">
    <property type="entry name" value="Fatty_acid_hydroxylase"/>
</dbReference>
<dbReference type="GO" id="GO:0016020">
    <property type="term" value="C:membrane"/>
    <property type="evidence" value="ECO:0007669"/>
    <property type="project" value="UniProtKB-SubCell"/>
</dbReference>
<dbReference type="Proteomes" id="UP000694409">
    <property type="component" value="Unassembled WGS sequence"/>
</dbReference>
<keyword evidence="2 6" id="KW-0812">Transmembrane</keyword>
<dbReference type="PANTHER" id="PTHR11863">
    <property type="entry name" value="STEROL DESATURASE"/>
    <property type="match status" value="1"/>
</dbReference>
<name>A0A8C9MYJ4_SERCA</name>
<evidence type="ECO:0000256" key="5">
    <source>
        <dbReference type="SAM" id="MobiDB-lite"/>
    </source>
</evidence>
<dbReference type="OrthoDB" id="408954at2759"/>
<dbReference type="AlphaFoldDB" id="A0A8C9MYJ4"/>
<proteinExistence type="predicted"/>
<evidence type="ECO:0000313" key="8">
    <source>
        <dbReference type="Ensembl" id="ENSSCAP00000010935.1"/>
    </source>
</evidence>
<dbReference type="GeneID" id="103823051"/>
<keyword evidence="3 6" id="KW-1133">Transmembrane helix</keyword>
<organism evidence="8 9">
    <name type="scientific">Serinus canaria</name>
    <name type="common">Island canary</name>
    <name type="synonym">Fringilla canaria</name>
    <dbReference type="NCBI Taxonomy" id="9135"/>
    <lineage>
        <taxon>Eukaryota</taxon>
        <taxon>Metazoa</taxon>
        <taxon>Chordata</taxon>
        <taxon>Craniata</taxon>
        <taxon>Vertebrata</taxon>
        <taxon>Euteleostomi</taxon>
        <taxon>Archelosauria</taxon>
        <taxon>Archosauria</taxon>
        <taxon>Dinosauria</taxon>
        <taxon>Saurischia</taxon>
        <taxon>Theropoda</taxon>
        <taxon>Coelurosauria</taxon>
        <taxon>Aves</taxon>
        <taxon>Neognathae</taxon>
        <taxon>Neoaves</taxon>
        <taxon>Telluraves</taxon>
        <taxon>Australaves</taxon>
        <taxon>Passeriformes</taxon>
        <taxon>Passeroidea</taxon>
        <taxon>Fringillidae</taxon>
        <taxon>Carduelinae</taxon>
        <taxon>Serinus</taxon>
    </lineage>
</organism>
<dbReference type="Ensembl" id="ENSSCAT00000012358.1">
    <property type="protein sequence ID" value="ENSSCAP00000010935.1"/>
    <property type="gene ID" value="ENSSCAG00000008238.1"/>
</dbReference>
<evidence type="ECO:0000256" key="4">
    <source>
        <dbReference type="ARBA" id="ARBA00023136"/>
    </source>
</evidence>
<sequence length="358" mass="40542">MVTPPAHDSAPFCPLTSPPEVVRALPPVTSRGATARSRPRPAPLRDPGQEPPWILVPGNAAVPASYRGHPYVYPGGVGPEGEPCRQLLSLFVITNLGALALYLLFGTLSYYFIFDHELKKHPQFLENQVSREISYAVRSLPWISVPTVALFFAEVRGYSKLYDNIEDSPYGWSGVFLSMLSFLFFTDMGIYWIHRGLHHRLFYKRFHKPHHVWKIATPFASHAFHPVDGFMQSLPYHVYPFLFPLHKVTYLGLYIFVNVWTISIHDGDYRVPRLLRHVINGSAHHTDHHLYFDYNYGQYFTLWDKIGGSYKSPTSFEGKGPHDYLRKLREKDPGASNGIGASKKDPGASNGTVASKTE</sequence>
<keyword evidence="4 6" id="KW-0472">Membrane</keyword>
<feature type="transmembrane region" description="Helical" evidence="6">
    <location>
        <begin position="173"/>
        <end position="193"/>
    </location>
</feature>
<dbReference type="GeneTree" id="ENSGT00550000075101"/>
<evidence type="ECO:0000259" key="7">
    <source>
        <dbReference type="Pfam" id="PF04116"/>
    </source>
</evidence>
<accession>A0A8C9MYJ4</accession>
<feature type="transmembrane region" description="Helical" evidence="6">
    <location>
        <begin position="135"/>
        <end position="153"/>
    </location>
</feature>
<evidence type="ECO:0000256" key="6">
    <source>
        <dbReference type="SAM" id="Phobius"/>
    </source>
</evidence>
<comment type="subcellular location">
    <subcellularLocation>
        <location evidence="1">Membrane</location>
    </subcellularLocation>
</comment>
<evidence type="ECO:0000313" key="9">
    <source>
        <dbReference type="Proteomes" id="UP000694409"/>
    </source>
</evidence>
<feature type="transmembrane region" description="Helical" evidence="6">
    <location>
        <begin position="87"/>
        <end position="114"/>
    </location>
</feature>
<feature type="region of interest" description="Disordered" evidence="5">
    <location>
        <begin position="23"/>
        <end position="51"/>
    </location>
</feature>
<reference evidence="8" key="2">
    <citation type="submission" date="2025-09" db="UniProtKB">
        <authorList>
            <consortium name="Ensembl"/>
        </authorList>
    </citation>
    <scope>IDENTIFICATION</scope>
</reference>
<reference evidence="8" key="1">
    <citation type="submission" date="2025-08" db="UniProtKB">
        <authorList>
            <consortium name="Ensembl"/>
        </authorList>
    </citation>
    <scope>IDENTIFICATION</scope>
</reference>
<dbReference type="GO" id="GO:0008610">
    <property type="term" value="P:lipid biosynthetic process"/>
    <property type="evidence" value="ECO:0007669"/>
    <property type="project" value="InterPro"/>
</dbReference>
<gene>
    <name evidence="8" type="primary">SC5D</name>
</gene>
<dbReference type="Pfam" id="PF04116">
    <property type="entry name" value="FA_hydroxylase"/>
    <property type="match status" value="1"/>
</dbReference>
<evidence type="ECO:0000256" key="2">
    <source>
        <dbReference type="ARBA" id="ARBA00022692"/>
    </source>
</evidence>
<keyword evidence="9" id="KW-1185">Reference proteome</keyword>
<dbReference type="InterPro" id="IPR050307">
    <property type="entry name" value="Sterol_Desaturase_Related"/>
</dbReference>